<reference evidence="1 2" key="1">
    <citation type="submission" date="2020-09" db="EMBL/GenBank/DDBJ databases">
        <title>De no assembly of potato wild relative species, Solanum commersonii.</title>
        <authorList>
            <person name="Cho K."/>
        </authorList>
    </citation>
    <scope>NUCLEOTIDE SEQUENCE [LARGE SCALE GENOMIC DNA]</scope>
    <source>
        <strain evidence="1">LZ3.2</strain>
        <tissue evidence="1">Leaf</tissue>
    </source>
</reference>
<protein>
    <recommendedName>
        <fullName evidence="3">ATP-dependent DNA helicase</fullName>
    </recommendedName>
</protein>
<evidence type="ECO:0000313" key="2">
    <source>
        <dbReference type="Proteomes" id="UP000824120"/>
    </source>
</evidence>
<keyword evidence="2" id="KW-1185">Reference proteome</keyword>
<comment type="caution">
    <text evidence="1">The sequence shown here is derived from an EMBL/GenBank/DDBJ whole genome shotgun (WGS) entry which is preliminary data.</text>
</comment>
<evidence type="ECO:0000313" key="1">
    <source>
        <dbReference type="EMBL" id="KAG5578497.1"/>
    </source>
</evidence>
<name>A0A9J5WRN5_SOLCO</name>
<sequence>MVEAFDLLLRDLMETNTLFGGKIVVLVLSKNMRATKDPEFCDYLMRMKYLSRFIHILYKNFAYYCAILTTKNDFVDEINDMLISQFPNTENLPPYKLTLKKNCPIMLLRNLNPVKVYAMGHA</sequence>
<evidence type="ECO:0008006" key="3">
    <source>
        <dbReference type="Google" id="ProtNLM"/>
    </source>
</evidence>
<dbReference type="EMBL" id="JACXVP010000011">
    <property type="protein sequence ID" value="KAG5578497.1"/>
    <property type="molecule type" value="Genomic_DNA"/>
</dbReference>
<organism evidence="1 2">
    <name type="scientific">Solanum commersonii</name>
    <name type="common">Commerson's wild potato</name>
    <name type="synonym">Commerson's nightshade</name>
    <dbReference type="NCBI Taxonomy" id="4109"/>
    <lineage>
        <taxon>Eukaryota</taxon>
        <taxon>Viridiplantae</taxon>
        <taxon>Streptophyta</taxon>
        <taxon>Embryophyta</taxon>
        <taxon>Tracheophyta</taxon>
        <taxon>Spermatophyta</taxon>
        <taxon>Magnoliopsida</taxon>
        <taxon>eudicotyledons</taxon>
        <taxon>Gunneridae</taxon>
        <taxon>Pentapetalae</taxon>
        <taxon>asterids</taxon>
        <taxon>lamiids</taxon>
        <taxon>Solanales</taxon>
        <taxon>Solanaceae</taxon>
        <taxon>Solanoideae</taxon>
        <taxon>Solaneae</taxon>
        <taxon>Solanum</taxon>
    </lineage>
</organism>
<dbReference type="AlphaFoldDB" id="A0A9J5WRN5"/>
<dbReference type="PANTHER" id="PTHR10492">
    <property type="match status" value="1"/>
</dbReference>
<dbReference type="Proteomes" id="UP000824120">
    <property type="component" value="Chromosome 11"/>
</dbReference>
<proteinExistence type="predicted"/>
<gene>
    <name evidence="1" type="ORF">H5410_058631</name>
</gene>
<accession>A0A9J5WRN5</accession>
<dbReference type="PANTHER" id="PTHR10492:SF100">
    <property type="entry name" value="ATP-DEPENDENT DNA HELICASE"/>
    <property type="match status" value="1"/>
</dbReference>